<organism evidence="1 2">
    <name type="scientific">Phytophthora sojae (strain P6497)</name>
    <name type="common">Soybean stem and root rot agent</name>
    <name type="synonym">Phytophthora megasperma f. sp. glycines</name>
    <dbReference type="NCBI Taxonomy" id="1094619"/>
    <lineage>
        <taxon>Eukaryota</taxon>
        <taxon>Sar</taxon>
        <taxon>Stramenopiles</taxon>
        <taxon>Oomycota</taxon>
        <taxon>Peronosporomycetes</taxon>
        <taxon>Peronosporales</taxon>
        <taxon>Peronosporaceae</taxon>
        <taxon>Phytophthora</taxon>
    </lineage>
</organism>
<dbReference type="KEGG" id="psoj:PHYSODRAFT_454270"/>
<feature type="non-terminal residue" evidence="1">
    <location>
        <position position="1"/>
    </location>
</feature>
<accession>G4YE05</accession>
<gene>
    <name evidence="1" type="ORF">PHYSODRAFT_454270</name>
</gene>
<sequence length="67" mass="7128">APPRFASLAIYRLYVLPRAVLGSLECSSLGPPPQIPRGPASRAICCGYAPHNRSPDRPLTDSAPSLE</sequence>
<name>G4YE05_PHYSP</name>
<protein>
    <submittedName>
        <fullName evidence="1">Uncharacterized protein</fullName>
    </submittedName>
</protein>
<dbReference type="InParanoid" id="G4YE05"/>
<keyword evidence="2" id="KW-1185">Reference proteome</keyword>
<dbReference type="Proteomes" id="UP000002640">
    <property type="component" value="Unassembled WGS sequence"/>
</dbReference>
<evidence type="ECO:0000313" key="1">
    <source>
        <dbReference type="EMBL" id="EGZ29023.1"/>
    </source>
</evidence>
<feature type="non-terminal residue" evidence="1">
    <location>
        <position position="67"/>
    </location>
</feature>
<dbReference type="GeneID" id="20653027"/>
<proteinExistence type="predicted"/>
<dbReference type="RefSeq" id="XP_009516298.1">
    <property type="nucleotide sequence ID" value="XM_009518003.1"/>
</dbReference>
<evidence type="ECO:0000313" key="2">
    <source>
        <dbReference type="Proteomes" id="UP000002640"/>
    </source>
</evidence>
<dbReference type="EMBL" id="JH159151">
    <property type="protein sequence ID" value="EGZ29023.1"/>
    <property type="molecule type" value="Genomic_DNA"/>
</dbReference>
<reference evidence="1 2" key="1">
    <citation type="journal article" date="2006" name="Science">
        <title>Phytophthora genome sequences uncover evolutionary origins and mechanisms of pathogenesis.</title>
        <authorList>
            <person name="Tyler B.M."/>
            <person name="Tripathy S."/>
            <person name="Zhang X."/>
            <person name="Dehal P."/>
            <person name="Jiang R.H."/>
            <person name="Aerts A."/>
            <person name="Arredondo F.D."/>
            <person name="Baxter L."/>
            <person name="Bensasson D."/>
            <person name="Beynon J.L."/>
            <person name="Chapman J."/>
            <person name="Damasceno C.M."/>
            <person name="Dorrance A.E."/>
            <person name="Dou D."/>
            <person name="Dickerman A.W."/>
            <person name="Dubchak I.L."/>
            <person name="Garbelotto M."/>
            <person name="Gijzen M."/>
            <person name="Gordon S.G."/>
            <person name="Govers F."/>
            <person name="Grunwald N.J."/>
            <person name="Huang W."/>
            <person name="Ivors K.L."/>
            <person name="Jones R.W."/>
            <person name="Kamoun S."/>
            <person name="Krampis K."/>
            <person name="Lamour K.H."/>
            <person name="Lee M.K."/>
            <person name="McDonald W.H."/>
            <person name="Medina M."/>
            <person name="Meijer H.J."/>
            <person name="Nordberg E.K."/>
            <person name="Maclean D.J."/>
            <person name="Ospina-Giraldo M.D."/>
            <person name="Morris P.F."/>
            <person name="Phuntumart V."/>
            <person name="Putnam N.H."/>
            <person name="Rash S."/>
            <person name="Rose J.K."/>
            <person name="Sakihama Y."/>
            <person name="Salamov A.A."/>
            <person name="Savidor A."/>
            <person name="Scheuring C.F."/>
            <person name="Smith B.M."/>
            <person name="Sobral B.W."/>
            <person name="Terry A."/>
            <person name="Torto-Alalibo T.A."/>
            <person name="Win J."/>
            <person name="Xu Z."/>
            <person name="Zhang H."/>
            <person name="Grigoriev I.V."/>
            <person name="Rokhsar D.S."/>
            <person name="Boore J.L."/>
        </authorList>
    </citation>
    <scope>NUCLEOTIDE SEQUENCE [LARGE SCALE GENOMIC DNA]</scope>
    <source>
        <strain evidence="1 2">P6497</strain>
    </source>
</reference>
<dbReference type="AlphaFoldDB" id="G4YE05"/>